<accession>A0A8J2MKE8</accession>
<evidence type="ECO:0000313" key="2">
    <source>
        <dbReference type="Proteomes" id="UP000786811"/>
    </source>
</evidence>
<keyword evidence="2" id="KW-1185">Reference proteome</keyword>
<reference evidence="1" key="1">
    <citation type="submission" date="2021-04" db="EMBL/GenBank/DDBJ databases">
        <authorList>
            <person name="Chebbi M.A.C M."/>
        </authorList>
    </citation>
    <scope>NUCLEOTIDE SEQUENCE</scope>
</reference>
<name>A0A8J2MKE8_COTCN</name>
<dbReference type="Proteomes" id="UP000786811">
    <property type="component" value="Unassembled WGS sequence"/>
</dbReference>
<proteinExistence type="predicted"/>
<dbReference type="OrthoDB" id="10265761at2759"/>
<dbReference type="AlphaFoldDB" id="A0A8J2MKE8"/>
<evidence type="ECO:0000313" key="1">
    <source>
        <dbReference type="EMBL" id="CAG5089576.1"/>
    </source>
</evidence>
<protein>
    <submittedName>
        <fullName evidence="1">Uncharacterized protein</fullName>
    </submittedName>
</protein>
<sequence>MSSTECEDIEDSKKKDMTINEKPIWCEELVDDNEMRHQCFRKKCFREVYDYNARAIIKTRLPFIFPITNYYAIRVRGNGTQAYEAIVKSYYRWLTFSKLAMNLYDKYIAIATASAIFIYINFRRKIISFFIDNPSDGSSDKLYVIREVKFGYYTDEDDSNHLYLVATLESGDLQAWIIETDDTTNSIETKQTKISEAKHKNLCLIKFFWDSEEFLFI</sequence>
<organism evidence="1 2">
    <name type="scientific">Cotesia congregata</name>
    <name type="common">Parasitoid wasp</name>
    <name type="synonym">Apanteles congregatus</name>
    <dbReference type="NCBI Taxonomy" id="51543"/>
    <lineage>
        <taxon>Eukaryota</taxon>
        <taxon>Metazoa</taxon>
        <taxon>Ecdysozoa</taxon>
        <taxon>Arthropoda</taxon>
        <taxon>Hexapoda</taxon>
        <taxon>Insecta</taxon>
        <taxon>Pterygota</taxon>
        <taxon>Neoptera</taxon>
        <taxon>Endopterygota</taxon>
        <taxon>Hymenoptera</taxon>
        <taxon>Apocrita</taxon>
        <taxon>Ichneumonoidea</taxon>
        <taxon>Braconidae</taxon>
        <taxon>Microgastrinae</taxon>
        <taxon>Cotesia</taxon>
    </lineage>
</organism>
<gene>
    <name evidence="1" type="ORF">HICCMSTLAB_LOCUS5292</name>
</gene>
<comment type="caution">
    <text evidence="1">The sequence shown here is derived from an EMBL/GenBank/DDBJ whole genome shotgun (WGS) entry which is preliminary data.</text>
</comment>
<dbReference type="EMBL" id="CAJNRD030001119">
    <property type="protein sequence ID" value="CAG5089576.1"/>
    <property type="molecule type" value="Genomic_DNA"/>
</dbReference>